<gene>
    <name evidence="2" type="ordered locus">Pnap_2043</name>
</gene>
<accession>A1VNX4</accession>
<evidence type="ECO:0000313" key="3">
    <source>
        <dbReference type="Proteomes" id="UP000000644"/>
    </source>
</evidence>
<dbReference type="PANTHER" id="PTHR42899:SF1">
    <property type="entry name" value="SPERMATOGENESIS-ASSOCIATED PROTEIN 20"/>
    <property type="match status" value="1"/>
</dbReference>
<dbReference type="InterPro" id="IPR012341">
    <property type="entry name" value="6hp_glycosidase-like_sf"/>
</dbReference>
<dbReference type="HOGENOM" id="CLU_014051_4_1_4"/>
<dbReference type="CDD" id="cd02955">
    <property type="entry name" value="SSP411"/>
    <property type="match status" value="1"/>
</dbReference>
<dbReference type="AlphaFoldDB" id="A1VNX4"/>
<keyword evidence="3" id="KW-1185">Reference proteome</keyword>
<evidence type="ECO:0000259" key="1">
    <source>
        <dbReference type="Pfam" id="PF03190"/>
    </source>
</evidence>
<dbReference type="Gene3D" id="1.50.10.10">
    <property type="match status" value="1"/>
</dbReference>
<dbReference type="SUPFAM" id="SSF48208">
    <property type="entry name" value="Six-hairpin glycosidases"/>
    <property type="match status" value="1"/>
</dbReference>
<dbReference type="Gene3D" id="3.40.30.10">
    <property type="entry name" value="Glutaredoxin"/>
    <property type="match status" value="1"/>
</dbReference>
<dbReference type="InterPro" id="IPR004879">
    <property type="entry name" value="Ssp411-like_TRX"/>
</dbReference>
<dbReference type="RefSeq" id="WP_011801432.1">
    <property type="nucleotide sequence ID" value="NC_008781.1"/>
</dbReference>
<dbReference type="OrthoDB" id="9762614at2"/>
<dbReference type="InterPro" id="IPR036249">
    <property type="entry name" value="Thioredoxin-like_sf"/>
</dbReference>
<feature type="domain" description="Spermatogenesis-associated protein 20-like TRX" evidence="1">
    <location>
        <begin position="3"/>
        <end position="164"/>
    </location>
</feature>
<organism evidence="2 3">
    <name type="scientific">Polaromonas naphthalenivorans (strain CJ2)</name>
    <dbReference type="NCBI Taxonomy" id="365044"/>
    <lineage>
        <taxon>Bacteria</taxon>
        <taxon>Pseudomonadati</taxon>
        <taxon>Pseudomonadota</taxon>
        <taxon>Betaproteobacteria</taxon>
        <taxon>Burkholderiales</taxon>
        <taxon>Comamonadaceae</taxon>
        <taxon>Polaromonas</taxon>
    </lineage>
</organism>
<dbReference type="InterPro" id="IPR008928">
    <property type="entry name" value="6-hairpin_glycosidase_sf"/>
</dbReference>
<dbReference type="Pfam" id="PF03190">
    <property type="entry name" value="Thioredox_DsbH"/>
    <property type="match status" value="1"/>
</dbReference>
<dbReference type="eggNOG" id="COG1331">
    <property type="taxonomic scope" value="Bacteria"/>
</dbReference>
<dbReference type="PANTHER" id="PTHR42899">
    <property type="entry name" value="SPERMATOGENESIS-ASSOCIATED PROTEIN 20"/>
    <property type="match status" value="1"/>
</dbReference>
<dbReference type="Proteomes" id="UP000000644">
    <property type="component" value="Chromosome"/>
</dbReference>
<dbReference type="EMBL" id="CP000529">
    <property type="protein sequence ID" value="ABM37352.1"/>
    <property type="molecule type" value="Genomic_DNA"/>
</dbReference>
<dbReference type="SUPFAM" id="SSF52833">
    <property type="entry name" value="Thioredoxin-like"/>
    <property type="match status" value="1"/>
</dbReference>
<dbReference type="KEGG" id="pna:Pnap_2043"/>
<protein>
    <recommendedName>
        <fullName evidence="1">Spermatogenesis-associated protein 20-like TRX domain-containing protein</fullName>
    </recommendedName>
</protein>
<evidence type="ECO:0000313" key="2">
    <source>
        <dbReference type="EMBL" id="ABM37352.1"/>
    </source>
</evidence>
<reference evidence="3" key="1">
    <citation type="journal article" date="2009" name="Environ. Microbiol.">
        <title>The genome of Polaromonas naphthalenivorans strain CJ2, isolated from coal tar-contaminated sediment, reveals physiological and metabolic versatility and evolution through extensive horizontal gene transfer.</title>
        <authorList>
            <person name="Yagi J.M."/>
            <person name="Sims D."/>
            <person name="Brettin T."/>
            <person name="Bruce D."/>
            <person name="Madsen E.L."/>
        </authorList>
    </citation>
    <scope>NUCLEOTIDE SEQUENCE [LARGE SCALE GENOMIC DNA]</scope>
    <source>
        <strain evidence="3">CJ2</strain>
    </source>
</reference>
<dbReference type="InterPro" id="IPR024705">
    <property type="entry name" value="Ssp411"/>
</dbReference>
<proteinExistence type="predicted"/>
<dbReference type="GO" id="GO:0005975">
    <property type="term" value="P:carbohydrate metabolic process"/>
    <property type="evidence" value="ECO:0007669"/>
    <property type="project" value="InterPro"/>
</dbReference>
<dbReference type="PIRSF" id="PIRSF006402">
    <property type="entry name" value="UCP006402_thioredoxin"/>
    <property type="match status" value="1"/>
</dbReference>
<dbReference type="STRING" id="365044.Pnap_2043"/>
<sequence>MSNRLASQQSAYLLQHAGQPVDWYPWGDEALALARRRGLPILLSIGYAACHWCHVMAAESFSDPAIAALMNEGFVNIKVDREERPDLDAVYQMAHQLLRRTGGGWPLTIFLSPQGVPFYSGTYFPSAAPEGQATFQAVLGSVSAVWREQRPALARQDQALLAALAASAPRRDDAAVPGAAVRAQALQQLATAFDPAQGGFGAAPKFPHPSDLAFLLRRAREEGDAQAREMALLTLRKMAEGGLYDQIGGGFFRYSVDAQWRIPHFEKMLCDNGVLLALYADALALTGEPLFRRVVEDTASWALREMQSSAGGFHASLAADDAQGREGRFYVWESEPLRLALSPNEWDVCAAHWGLVDGPGFEGRHWHLRVARAAGPLAVTLRRPEAQVEELIASARPKLLAERDKRERPARDAKLLTGWTALMMTGLARASAVCQRPEWLLAARSALRFVQAGRWQDDGRTSGHLLALPGQAAFLDDHAFLLEAVLALHDADPQPGDLPFAQAIAKAMLAQFEDRDAGGFFFTRHDAPALIHRLKTGLDAATPSGNGTAALALLALSGKLDAPQAAAYRLAAERCVRVFAATVLNDPASFPRLLQAAELLQATPAVAAAG</sequence>
<name>A1VNX4_POLNA</name>